<sequence length="133" mass="15004">MPTQSLHGSITKLFSRKFLWLKGSARSGWRFIGYWSWCGSYPLNILIKALLLKSCEGERRRHWRFDGSGLRIGRWVRVSMGAINQFEIKGVICYSGDDGLVGDDLSNCGNCLGVSMKMIDDCGRAMRHQGTLL</sequence>
<organism evidence="1 2">
    <name type="scientific">Ensete ventricosum</name>
    <name type="common">Abyssinian banana</name>
    <name type="synonym">Musa ensete</name>
    <dbReference type="NCBI Taxonomy" id="4639"/>
    <lineage>
        <taxon>Eukaryota</taxon>
        <taxon>Viridiplantae</taxon>
        <taxon>Streptophyta</taxon>
        <taxon>Embryophyta</taxon>
        <taxon>Tracheophyta</taxon>
        <taxon>Spermatophyta</taxon>
        <taxon>Magnoliopsida</taxon>
        <taxon>Liliopsida</taxon>
        <taxon>Zingiberales</taxon>
        <taxon>Musaceae</taxon>
        <taxon>Ensete</taxon>
    </lineage>
</organism>
<comment type="caution">
    <text evidence="1">The sequence shown here is derived from an EMBL/GenBank/DDBJ whole genome shotgun (WGS) entry which is preliminary data.</text>
</comment>
<evidence type="ECO:0000313" key="2">
    <source>
        <dbReference type="Proteomes" id="UP000287651"/>
    </source>
</evidence>
<evidence type="ECO:0000313" key="1">
    <source>
        <dbReference type="EMBL" id="RRT80629.1"/>
    </source>
</evidence>
<protein>
    <submittedName>
        <fullName evidence="1">Uncharacterized protein</fullName>
    </submittedName>
</protein>
<gene>
    <name evidence="1" type="ORF">B296_00013066</name>
</gene>
<dbReference type="EMBL" id="AMZH03001099">
    <property type="protein sequence ID" value="RRT80629.1"/>
    <property type="molecule type" value="Genomic_DNA"/>
</dbReference>
<dbReference type="Proteomes" id="UP000287651">
    <property type="component" value="Unassembled WGS sequence"/>
</dbReference>
<accession>A0A427AWI5</accession>
<dbReference type="AlphaFoldDB" id="A0A427AWI5"/>
<proteinExistence type="predicted"/>
<reference evidence="1 2" key="1">
    <citation type="journal article" date="2014" name="Agronomy (Basel)">
        <title>A Draft Genome Sequence for Ensete ventricosum, the Drought-Tolerant Tree Against Hunger.</title>
        <authorList>
            <person name="Harrison J."/>
            <person name="Moore K.A."/>
            <person name="Paszkiewicz K."/>
            <person name="Jones T."/>
            <person name="Grant M."/>
            <person name="Ambacheew D."/>
            <person name="Muzemil S."/>
            <person name="Studholme D.J."/>
        </authorList>
    </citation>
    <scope>NUCLEOTIDE SEQUENCE [LARGE SCALE GENOMIC DNA]</scope>
</reference>
<name>A0A427AWI5_ENSVE</name>